<evidence type="ECO:0000256" key="1">
    <source>
        <dbReference type="ARBA" id="ARBA00004127"/>
    </source>
</evidence>
<feature type="transmembrane region" description="Helical" evidence="5">
    <location>
        <begin position="20"/>
        <end position="36"/>
    </location>
</feature>
<dbReference type="EMBL" id="QGUI02000001">
    <property type="protein sequence ID" value="MFO7190664.1"/>
    <property type="molecule type" value="Genomic_DNA"/>
</dbReference>
<reference evidence="8" key="1">
    <citation type="submission" date="2018-05" db="EMBL/GenBank/DDBJ databases">
        <authorList>
            <person name="Lanie J.A."/>
            <person name="Ng W.-L."/>
            <person name="Kazmierczak K.M."/>
            <person name="Andrzejewski T.M."/>
            <person name="Davidsen T.M."/>
            <person name="Wayne K.J."/>
            <person name="Tettelin H."/>
            <person name="Glass J.I."/>
            <person name="Rusch D."/>
            <person name="Podicherti R."/>
            <person name="Tsui H.-C.T."/>
            <person name="Winkler M.E."/>
        </authorList>
    </citation>
    <scope>NUCLEOTIDE SEQUENCE</scope>
    <source>
        <strain evidence="8">ZC4RG45</strain>
    </source>
</reference>
<keyword evidence="3 5" id="KW-1133">Transmembrane helix</keyword>
<evidence type="ECO:0000256" key="5">
    <source>
        <dbReference type="SAM" id="Phobius"/>
    </source>
</evidence>
<reference evidence="7" key="2">
    <citation type="submission" date="2018-05" db="EMBL/GenBank/DDBJ databases">
        <authorList>
            <person name="Moura L."/>
            <person name="Setubal J.C."/>
        </authorList>
    </citation>
    <scope>NUCLEOTIDE SEQUENCE</scope>
    <source>
        <strain evidence="7">ZC4RG45</strain>
    </source>
</reference>
<evidence type="ECO:0000256" key="4">
    <source>
        <dbReference type="ARBA" id="ARBA00023136"/>
    </source>
</evidence>
<keyword evidence="4 5" id="KW-0472">Membrane</keyword>
<evidence type="ECO:0000256" key="2">
    <source>
        <dbReference type="ARBA" id="ARBA00022692"/>
    </source>
</evidence>
<organism evidence="8">
    <name type="scientific">Thermocrispum agreste</name>
    <dbReference type="NCBI Taxonomy" id="37925"/>
    <lineage>
        <taxon>Bacteria</taxon>
        <taxon>Bacillati</taxon>
        <taxon>Actinomycetota</taxon>
        <taxon>Actinomycetes</taxon>
        <taxon>Pseudonocardiales</taxon>
        <taxon>Pseudonocardiaceae</taxon>
        <taxon>Thermocrispum</taxon>
    </lineage>
</organism>
<evidence type="ECO:0000313" key="7">
    <source>
        <dbReference type="EMBL" id="MFO7190664.1"/>
    </source>
</evidence>
<gene>
    <name evidence="7" type="ORF">DIU77_000250</name>
    <name evidence="8" type="ORF">DIU77_07925</name>
</gene>
<evidence type="ECO:0000259" key="6">
    <source>
        <dbReference type="Pfam" id="PF02656"/>
    </source>
</evidence>
<feature type="domain" description="DUF202" evidence="6">
    <location>
        <begin position="6"/>
        <end position="65"/>
    </location>
</feature>
<dbReference type="EMBL" id="QGUI01000250">
    <property type="protein sequence ID" value="PZM98461.1"/>
    <property type="molecule type" value="Genomic_DNA"/>
</dbReference>
<evidence type="ECO:0000256" key="3">
    <source>
        <dbReference type="ARBA" id="ARBA00022989"/>
    </source>
</evidence>
<feature type="transmembrane region" description="Helical" evidence="5">
    <location>
        <begin position="86"/>
        <end position="107"/>
    </location>
</feature>
<comment type="caution">
    <text evidence="8">The sequence shown here is derived from an EMBL/GenBank/DDBJ whole genome shotgun (WGS) entry which is preliminary data.</text>
</comment>
<comment type="subcellular location">
    <subcellularLocation>
        <location evidence="1">Endomembrane system</location>
        <topology evidence="1">Multi-pass membrane protein</topology>
    </subcellularLocation>
</comment>
<reference evidence="7 9" key="3">
    <citation type="journal article" date="2021" name="BMC Genomics">
        <title>Genome-resolved metagenome and metatranscriptome analyses of thermophilic composting reveal key bacterial players and their metabolic interactions.</title>
        <authorList>
            <person name="Braga L.P.P."/>
            <person name="Pereira R.V."/>
            <person name="Martins L.F."/>
            <person name="Moura L.M.S."/>
            <person name="Sanchez F.B."/>
            <person name="Patane J.S.L."/>
            <person name="da Silva A.M."/>
            <person name="Setubal J.C."/>
        </authorList>
    </citation>
    <scope>NUCLEOTIDE SEQUENCE [LARGE SCALE GENOMIC DNA]</scope>
    <source>
        <strain evidence="7">ZC4RG45</strain>
    </source>
</reference>
<dbReference type="AlphaFoldDB" id="A0A2W4JJ14"/>
<dbReference type="Pfam" id="PF02656">
    <property type="entry name" value="DUF202"/>
    <property type="match status" value="1"/>
</dbReference>
<dbReference type="STRING" id="1111738.GCA_000427905_00329"/>
<dbReference type="InterPro" id="IPR003807">
    <property type="entry name" value="DUF202"/>
</dbReference>
<name>A0A2W4JJ14_9PSEU</name>
<evidence type="ECO:0000313" key="9">
    <source>
        <dbReference type="Proteomes" id="UP000249324"/>
    </source>
</evidence>
<proteinExistence type="predicted"/>
<evidence type="ECO:0000313" key="8">
    <source>
        <dbReference type="EMBL" id="PZM98461.1"/>
    </source>
</evidence>
<protein>
    <submittedName>
        <fullName evidence="8">DUF202 domain-containing protein</fullName>
    </submittedName>
</protein>
<accession>A0A2W4JJ14</accession>
<feature type="transmembrane region" description="Helical" evidence="5">
    <location>
        <begin position="42"/>
        <end position="61"/>
    </location>
</feature>
<keyword evidence="2 5" id="KW-0812">Transmembrane</keyword>
<reference evidence="7" key="4">
    <citation type="submission" date="2023-08" db="EMBL/GenBank/DDBJ databases">
        <authorList>
            <person name="Guima S.E.S."/>
            <person name="Martins L.F."/>
            <person name="Silva A.M."/>
            <person name="Setubal J.C."/>
        </authorList>
    </citation>
    <scope>NUCLEOTIDE SEQUENCE</scope>
    <source>
        <strain evidence="7">ZC4RG45</strain>
    </source>
</reference>
<sequence length="108" mass="11647">MVYRPDGLQQERTILAWRRCALGFVVISVLITRTALVAGQPVIGVAGLATIAVAVLVLRLTMRRRPWRRPSAKPPHGLAVLDDGRLPALIAGVAMTLCCLIAALVWLA</sequence>
<dbReference type="Proteomes" id="UP000249324">
    <property type="component" value="Unassembled WGS sequence"/>
</dbReference>
<dbReference type="GO" id="GO:0012505">
    <property type="term" value="C:endomembrane system"/>
    <property type="evidence" value="ECO:0007669"/>
    <property type="project" value="UniProtKB-SubCell"/>
</dbReference>